<dbReference type="GO" id="GO:0004040">
    <property type="term" value="F:amidase activity"/>
    <property type="evidence" value="ECO:0007669"/>
    <property type="project" value="InterPro"/>
</dbReference>
<dbReference type="Proteomes" id="UP000784793">
    <property type="component" value="Unassembled WGS sequence"/>
</dbReference>
<comment type="similarity">
    <text evidence="1">Belongs to the glycosyl hydrolase 73 family.</text>
</comment>
<comment type="caution">
    <text evidence="7">The sequence shown here is derived from an EMBL/GenBank/DDBJ whole genome shotgun (WGS) entry which is preliminary data.</text>
</comment>
<feature type="chain" id="PRO_5037402216" evidence="3">
    <location>
        <begin position="34"/>
        <end position="601"/>
    </location>
</feature>
<dbReference type="InterPro" id="IPR011055">
    <property type="entry name" value="Dup_hybrid_motif"/>
</dbReference>
<evidence type="ECO:0000259" key="4">
    <source>
        <dbReference type="Pfam" id="PF01551"/>
    </source>
</evidence>
<organism evidence="7 8">
    <name type="scientific">Lactobacillus crispatus</name>
    <dbReference type="NCBI Taxonomy" id="47770"/>
    <lineage>
        <taxon>Bacteria</taxon>
        <taxon>Bacillati</taxon>
        <taxon>Bacillota</taxon>
        <taxon>Bacilli</taxon>
        <taxon>Lactobacillales</taxon>
        <taxon>Lactobacillaceae</taxon>
        <taxon>Lactobacillus</taxon>
    </lineage>
</organism>
<dbReference type="GO" id="GO:0004222">
    <property type="term" value="F:metalloendopeptidase activity"/>
    <property type="evidence" value="ECO:0007669"/>
    <property type="project" value="TreeGrafter"/>
</dbReference>
<evidence type="ECO:0000256" key="2">
    <source>
        <dbReference type="SAM" id="MobiDB-lite"/>
    </source>
</evidence>
<feature type="signal peptide" evidence="3">
    <location>
        <begin position="1"/>
        <end position="33"/>
    </location>
</feature>
<name>A0A921K4S3_9LACO</name>
<reference evidence="7" key="1">
    <citation type="journal article" date="2021" name="PeerJ">
        <title>Extensive microbial diversity within the chicken gut microbiome revealed by metagenomics and culture.</title>
        <authorList>
            <person name="Gilroy R."/>
            <person name="Ravi A."/>
            <person name="Getino M."/>
            <person name="Pursley I."/>
            <person name="Horton D.L."/>
            <person name="Alikhan N.F."/>
            <person name="Baker D."/>
            <person name="Gharbi K."/>
            <person name="Hall N."/>
            <person name="Watson M."/>
            <person name="Adriaenssens E.M."/>
            <person name="Foster-Nyarko E."/>
            <person name="Jarju S."/>
            <person name="Secka A."/>
            <person name="Antonio M."/>
            <person name="Oren A."/>
            <person name="Chaudhuri R.R."/>
            <person name="La Ragione R."/>
            <person name="Hildebrand F."/>
            <person name="Pallen M.J."/>
        </authorList>
    </citation>
    <scope>NUCLEOTIDE SEQUENCE</scope>
    <source>
        <strain evidence="7">CHK194-22301</strain>
    </source>
</reference>
<evidence type="ECO:0000259" key="6">
    <source>
        <dbReference type="Pfam" id="PF18013"/>
    </source>
</evidence>
<dbReference type="PANTHER" id="PTHR21666:SF285">
    <property type="entry name" value="M23 FAMILY METALLOPEPTIDASE"/>
    <property type="match status" value="1"/>
</dbReference>
<dbReference type="PANTHER" id="PTHR21666">
    <property type="entry name" value="PEPTIDASE-RELATED"/>
    <property type="match status" value="1"/>
</dbReference>
<evidence type="ECO:0000256" key="3">
    <source>
        <dbReference type="SAM" id="SignalP"/>
    </source>
</evidence>
<dbReference type="Pfam" id="PF01832">
    <property type="entry name" value="Glucosaminidase"/>
    <property type="match status" value="1"/>
</dbReference>
<feature type="domain" description="Mannosyl-glycoprotein endo-beta-N-acetylglucosamidase-like" evidence="5">
    <location>
        <begin position="83"/>
        <end position="201"/>
    </location>
</feature>
<feature type="domain" description="M23ase beta-sheet core" evidence="4">
    <location>
        <begin position="483"/>
        <end position="568"/>
    </location>
</feature>
<dbReference type="InterPro" id="IPR041219">
    <property type="entry name" value="Phage_lysozyme2"/>
</dbReference>
<dbReference type="InterPro" id="IPR050570">
    <property type="entry name" value="Cell_wall_metabolism_enzyme"/>
</dbReference>
<evidence type="ECO:0000256" key="1">
    <source>
        <dbReference type="ARBA" id="ARBA00010266"/>
    </source>
</evidence>
<dbReference type="Gene3D" id="1.10.530.10">
    <property type="match status" value="2"/>
</dbReference>
<evidence type="ECO:0000313" key="7">
    <source>
        <dbReference type="EMBL" id="HJF09490.1"/>
    </source>
</evidence>
<dbReference type="Pfam" id="PF18013">
    <property type="entry name" value="Phage_lysozyme2"/>
    <property type="match status" value="1"/>
</dbReference>
<dbReference type="InterPro" id="IPR002901">
    <property type="entry name" value="MGlyc_endo_b_GlcNAc-like_dom"/>
</dbReference>
<dbReference type="SUPFAM" id="SSF51261">
    <property type="entry name" value="Duplicated hybrid motif"/>
    <property type="match status" value="1"/>
</dbReference>
<dbReference type="AlphaFoldDB" id="A0A921K4S3"/>
<proteinExistence type="inferred from homology"/>
<dbReference type="Pfam" id="PF01551">
    <property type="entry name" value="Peptidase_M23"/>
    <property type="match status" value="1"/>
</dbReference>
<feature type="region of interest" description="Disordered" evidence="2">
    <location>
        <begin position="451"/>
        <end position="471"/>
    </location>
</feature>
<feature type="region of interest" description="Disordered" evidence="2">
    <location>
        <begin position="208"/>
        <end position="272"/>
    </location>
</feature>
<feature type="domain" description="Phage tail lysozyme" evidence="6">
    <location>
        <begin position="277"/>
        <end position="406"/>
    </location>
</feature>
<reference evidence="7" key="2">
    <citation type="submission" date="2021-09" db="EMBL/GenBank/DDBJ databases">
        <authorList>
            <person name="Gilroy R."/>
        </authorList>
    </citation>
    <scope>NUCLEOTIDE SEQUENCE</scope>
    <source>
        <strain evidence="7">CHK194-22301</strain>
    </source>
</reference>
<dbReference type="InterPro" id="IPR016047">
    <property type="entry name" value="M23ase_b-sheet_dom"/>
</dbReference>
<evidence type="ECO:0000313" key="8">
    <source>
        <dbReference type="Proteomes" id="UP000784793"/>
    </source>
</evidence>
<accession>A0A921K4S3</accession>
<protein>
    <submittedName>
        <fullName evidence="7">Phage tail-type lysozyme domain-containing protein</fullName>
    </submittedName>
</protein>
<gene>
    <name evidence="7" type="ORF">K8V23_01595</name>
</gene>
<keyword evidence="3" id="KW-0732">Signal</keyword>
<evidence type="ECO:0000259" key="5">
    <source>
        <dbReference type="Pfam" id="PF01832"/>
    </source>
</evidence>
<dbReference type="EMBL" id="DYXB01000020">
    <property type="protein sequence ID" value="HJF09490.1"/>
    <property type="molecule type" value="Genomic_DNA"/>
</dbReference>
<dbReference type="CDD" id="cd12797">
    <property type="entry name" value="M23_peptidase"/>
    <property type="match status" value="1"/>
</dbReference>
<dbReference type="Gene3D" id="2.70.70.10">
    <property type="entry name" value="Glucose Permease (Domain IIA)"/>
    <property type="match status" value="1"/>
</dbReference>
<sequence length="601" mass="63803">MIRKHALRKLRALVMLVAICAPLAIGSAPPAYAEVTEAGGNDYCYTGNTTGGDGTGVDPKDKVDTIPITVPDESKTGKAAMKEIADAIGEKLNILPALIYAQMCQEAGPNGDSQEAVNDKNFSGIKGSGGGIPSDGTGGQYQKFNSLSDYASRYAAILKNDGLSGVQTPEEYVHKLKEMRYFTAAESEYLAGVKALMAGYYGSDANGAASGTDDNSVANEGSWHKGDNSFAPDSLNTTFTTGYGAGDEQQAEDDNDSAADANSAGGDWRDKNSDAYKNAKKLFKILTKKVGMSGAGAAGVLGNIAVESSFNPEASNGTHFGLAQWSQDRLNAANLKGYDKSTLTFENEVKLMKKELNGSYRAAKDKVGHATSVQQAADDWDSLYEQSGGASDGQREADAVWFYKEFDGSSIDADDSLLGATSDASIDVNGDDQNKNSGACGAGDVSSGEWGWPFKSVPKSGPTGYEDGQQFGQTSLARGRGHFHDGYDWGSARYSGDILAVHGGTVYKIANSGGRGWHIDVKSPDGYYETYQEFTSSRSDIKVKEGDTVTTGQPIAKLSSNHLHLGISRTEIEKAQSSWDLDNGTWLDPIKVIKGENIDQK</sequence>